<accession>A0A3D8YH17</accession>
<sequence>MTSAIGTNVLNKINKQTLLFFLHNFFINVGTTLVYVSANVLLLENHPEYSLPFAYIAAALTVMLAGRIYEHYEHHLALRKLSLGTMSAALFMVAVVMVLLSIGHGIATAIAIMVGYRVIYLLINLEFWGLSALVFDVRQSKRVFGVIGSGDMPAKALGAVLAVLIHSPSVLMILLVISIVFFALALYTQILTFRHTDIPNPHHARPRKTSHDGSKVIQKYFEGNKLLSALCIGMVAVAAAATWIEYHFFVNVKYKFHSQHDVIVFVGTLLTATYLISTLVKVLLSGKVVERFGVKYALYLLPLTTVVVSLGLLISSYFRKDEPSLLVYYCAAYLLFEIVRRTIFDSVFLVLFQPLSTKNRLKGHTLAKGFYEPLGMLIAGLILWLIYRNHISNISLTFDLSLLFAVAALFVFRKAYSAYIVELKNAISKRFIRSGELPSQAEALPIIKENIKSSRKEEVINAIEWLARNDVEALKNNIDFLLKNPAVQVRLKTLQSLALIEEPELSPFFFLYIETETDTPCQTLAVRIACKSPKLSGERLSRYLAHADADIVRGAIIGCWEVGKSLPLVHGTLRRLLASENENDQLTAISCLNVIGLQTYDDHLKKLIAGGTPAVHEAAMITVILHGTSGQIAALNFNAPKSISRKVIAALINAGAAGEEALTQWLNDDTSDRNLFALVKTAEKNKSDFIQSILFELLKRIYLLESNKLKENITLSLHLSVLKSLSYYSVNIDQQAVTESFIHKEIAFAFQLFKESDSAEDDRTWQDALQYELALCQQRLFYIFMMRYERDSVVNAWKGIRHSSKEKRANSLEMIENLIPRSLYPVLRALFEDSNAANKLEVLRQYLGNQPDQQPLQQTILQVQERQFTPWTIALAIRKQPHGTIFDNSILGHSNNLIREAALQTTMKASHNPVKVSEIERIIVLKNTQLFSHTPENVLSSIAPIMKEVEYQEGQQIFAKGDVGDSMYVIYAGEIGIYDGTKQLARFDKGEIFGELALLDTEPRSATTVAETDVLLFRIDQEDFFELMEERDEILKNVLRILCQRIRVQNEKMRLSSGTI</sequence>
<dbReference type="AlphaFoldDB" id="A0A3D8YH17"/>
<dbReference type="PANTHER" id="PTHR23011">
    <property type="entry name" value="CYCLIC NUCLEOTIDE-BINDING DOMAIN CONTAINING PROTEIN"/>
    <property type="match status" value="1"/>
</dbReference>
<feature type="domain" description="Cyclic nucleotide-binding" evidence="2">
    <location>
        <begin position="930"/>
        <end position="1045"/>
    </location>
</feature>
<keyword evidence="1" id="KW-0472">Membrane</keyword>
<dbReference type="InterPro" id="IPR036259">
    <property type="entry name" value="MFS_trans_sf"/>
</dbReference>
<feature type="transmembrane region" description="Helical" evidence="1">
    <location>
        <begin position="262"/>
        <end position="284"/>
    </location>
</feature>
<dbReference type="Proteomes" id="UP000256373">
    <property type="component" value="Unassembled WGS sequence"/>
</dbReference>
<dbReference type="PANTHER" id="PTHR23011:SF28">
    <property type="entry name" value="CYCLIC NUCLEOTIDE-BINDING DOMAIN CONTAINING PROTEIN"/>
    <property type="match status" value="1"/>
</dbReference>
<dbReference type="RefSeq" id="WP_115828702.1">
    <property type="nucleotide sequence ID" value="NZ_QNUL01000001.1"/>
</dbReference>
<dbReference type="InterPro" id="IPR014710">
    <property type="entry name" value="RmlC-like_jellyroll"/>
</dbReference>
<feature type="transmembrane region" description="Helical" evidence="1">
    <location>
        <begin position="118"/>
        <end position="135"/>
    </location>
</feature>
<dbReference type="SUPFAM" id="SSF103473">
    <property type="entry name" value="MFS general substrate transporter"/>
    <property type="match status" value="1"/>
</dbReference>
<dbReference type="SUPFAM" id="SSF48371">
    <property type="entry name" value="ARM repeat"/>
    <property type="match status" value="1"/>
</dbReference>
<reference evidence="3 4" key="1">
    <citation type="submission" date="2018-07" db="EMBL/GenBank/DDBJ databases">
        <title>Dyadobacter roseus sp. nov., isolated from rose rhizosphere soil.</title>
        <authorList>
            <person name="Chen L."/>
        </authorList>
    </citation>
    <scope>NUCLEOTIDE SEQUENCE [LARGE SCALE GENOMIC DNA]</scope>
    <source>
        <strain evidence="3 4">RS19</strain>
    </source>
</reference>
<feature type="transmembrane region" description="Helical" evidence="1">
    <location>
        <begin position="394"/>
        <end position="412"/>
    </location>
</feature>
<name>A0A3D8YH17_9BACT</name>
<feature type="transmembrane region" description="Helical" evidence="1">
    <location>
        <begin position="156"/>
        <end position="187"/>
    </location>
</feature>
<dbReference type="CDD" id="cd00038">
    <property type="entry name" value="CAP_ED"/>
    <property type="match status" value="1"/>
</dbReference>
<gene>
    <name evidence="3" type="ORF">DSL64_00605</name>
</gene>
<dbReference type="InterPro" id="IPR000595">
    <property type="entry name" value="cNMP-bd_dom"/>
</dbReference>
<dbReference type="PRINTS" id="PR00103">
    <property type="entry name" value="CAMPKINASE"/>
</dbReference>
<feature type="transmembrane region" description="Helical" evidence="1">
    <location>
        <begin position="296"/>
        <end position="314"/>
    </location>
</feature>
<keyword evidence="1" id="KW-1133">Transmembrane helix</keyword>
<dbReference type="EMBL" id="QNUL01000001">
    <property type="protein sequence ID" value="REA64094.1"/>
    <property type="molecule type" value="Genomic_DNA"/>
</dbReference>
<proteinExistence type="predicted"/>
<keyword evidence="1" id="KW-0812">Transmembrane</keyword>
<feature type="transmembrane region" description="Helical" evidence="1">
    <location>
        <begin position="89"/>
        <end position="112"/>
    </location>
</feature>
<dbReference type="InterPro" id="IPR011989">
    <property type="entry name" value="ARM-like"/>
</dbReference>
<dbReference type="CDD" id="cd06174">
    <property type="entry name" value="MFS"/>
    <property type="match status" value="1"/>
</dbReference>
<dbReference type="InterPro" id="IPR018490">
    <property type="entry name" value="cNMP-bd_dom_sf"/>
</dbReference>
<feature type="transmembrane region" description="Helical" evidence="1">
    <location>
        <begin position="226"/>
        <end position="250"/>
    </location>
</feature>
<dbReference type="SUPFAM" id="SSF51206">
    <property type="entry name" value="cAMP-binding domain-like"/>
    <property type="match status" value="1"/>
</dbReference>
<comment type="caution">
    <text evidence="3">The sequence shown here is derived from an EMBL/GenBank/DDBJ whole genome shotgun (WGS) entry which is preliminary data.</text>
</comment>
<dbReference type="OrthoDB" id="9810708at2"/>
<evidence type="ECO:0000259" key="2">
    <source>
        <dbReference type="PROSITE" id="PS50042"/>
    </source>
</evidence>
<protein>
    <recommendedName>
        <fullName evidence="2">Cyclic nucleotide-binding domain-containing protein</fullName>
    </recommendedName>
</protein>
<organism evidence="3 4">
    <name type="scientific">Dyadobacter luteus</name>
    <dbReference type="NCBI Taxonomy" id="2259619"/>
    <lineage>
        <taxon>Bacteria</taxon>
        <taxon>Pseudomonadati</taxon>
        <taxon>Bacteroidota</taxon>
        <taxon>Cytophagia</taxon>
        <taxon>Cytophagales</taxon>
        <taxon>Spirosomataceae</taxon>
        <taxon>Dyadobacter</taxon>
    </lineage>
</organism>
<dbReference type="Gene3D" id="1.25.10.10">
    <property type="entry name" value="Leucine-rich Repeat Variant"/>
    <property type="match status" value="1"/>
</dbReference>
<feature type="transmembrane region" description="Helical" evidence="1">
    <location>
        <begin position="21"/>
        <end position="43"/>
    </location>
</feature>
<dbReference type="Gene3D" id="2.60.120.10">
    <property type="entry name" value="Jelly Rolls"/>
    <property type="match status" value="1"/>
</dbReference>
<feature type="transmembrane region" description="Helical" evidence="1">
    <location>
        <begin position="49"/>
        <end position="69"/>
    </location>
</feature>
<dbReference type="PROSITE" id="PS50042">
    <property type="entry name" value="CNMP_BINDING_3"/>
    <property type="match status" value="1"/>
</dbReference>
<evidence type="ECO:0000313" key="3">
    <source>
        <dbReference type="EMBL" id="REA64094.1"/>
    </source>
</evidence>
<evidence type="ECO:0000256" key="1">
    <source>
        <dbReference type="SAM" id="Phobius"/>
    </source>
</evidence>
<keyword evidence="4" id="KW-1185">Reference proteome</keyword>
<dbReference type="InterPro" id="IPR016024">
    <property type="entry name" value="ARM-type_fold"/>
</dbReference>
<dbReference type="Pfam" id="PF00027">
    <property type="entry name" value="cNMP_binding"/>
    <property type="match status" value="1"/>
</dbReference>
<feature type="transmembrane region" description="Helical" evidence="1">
    <location>
        <begin position="370"/>
        <end position="387"/>
    </location>
</feature>
<dbReference type="SMART" id="SM00100">
    <property type="entry name" value="cNMP"/>
    <property type="match status" value="1"/>
</dbReference>
<evidence type="ECO:0000313" key="4">
    <source>
        <dbReference type="Proteomes" id="UP000256373"/>
    </source>
</evidence>